<dbReference type="GO" id="GO:0009288">
    <property type="term" value="C:bacterial-type flagellum"/>
    <property type="evidence" value="ECO:0007669"/>
    <property type="project" value="InterPro"/>
</dbReference>
<feature type="domain" description="CheW-like" evidence="1">
    <location>
        <begin position="1"/>
        <end position="136"/>
    </location>
</feature>
<dbReference type="GO" id="GO:0005829">
    <property type="term" value="C:cytosol"/>
    <property type="evidence" value="ECO:0007669"/>
    <property type="project" value="TreeGrafter"/>
</dbReference>
<dbReference type="GO" id="GO:0016787">
    <property type="term" value="F:hydrolase activity"/>
    <property type="evidence" value="ECO:0007669"/>
    <property type="project" value="UniProtKB-KW"/>
</dbReference>
<dbReference type="Proteomes" id="UP000705867">
    <property type="component" value="Unassembled WGS sequence"/>
</dbReference>
<reference evidence="2" key="1">
    <citation type="journal article" date="2021" name="bioRxiv">
        <title>Unraveling nitrogen, sulfur and carbon metabolic pathways and microbial community transcriptional responses to substrate deprivation and toxicity stresses in a bioreactor mimicking anoxic brackish coastal sediment conditions.</title>
        <authorList>
            <person name="Martins P.D."/>
            <person name="Echeveste M.J."/>
            <person name="Arshad A."/>
            <person name="Kurth J."/>
            <person name="Ouboter H."/>
            <person name="Jetten M.S.M."/>
            <person name="Welte C.U."/>
        </authorList>
    </citation>
    <scope>NUCLEOTIDE SEQUENCE</scope>
    <source>
        <strain evidence="2">MAG_39</strain>
    </source>
</reference>
<dbReference type="Pfam" id="PF04344">
    <property type="entry name" value="CheZ"/>
    <property type="match status" value="2"/>
</dbReference>
<dbReference type="EC" id="3.6.1.-" evidence="2"/>
<dbReference type="InterPro" id="IPR036061">
    <property type="entry name" value="CheW-like_dom_sf"/>
</dbReference>
<dbReference type="GO" id="GO:0050920">
    <property type="term" value="P:regulation of chemotaxis"/>
    <property type="evidence" value="ECO:0007669"/>
    <property type="project" value="InterPro"/>
</dbReference>
<keyword evidence="2" id="KW-0378">Hydrolase</keyword>
<dbReference type="SUPFAM" id="SSF75708">
    <property type="entry name" value="Chemotaxis phosphatase CheZ"/>
    <property type="match status" value="1"/>
</dbReference>
<dbReference type="AlphaFoldDB" id="A0A953J4V0"/>
<dbReference type="InterPro" id="IPR002545">
    <property type="entry name" value="CheW-lke_dom"/>
</dbReference>
<evidence type="ECO:0000313" key="2">
    <source>
        <dbReference type="EMBL" id="MBZ0156358.1"/>
    </source>
</evidence>
<dbReference type="GO" id="GO:0006935">
    <property type="term" value="P:chemotaxis"/>
    <property type="evidence" value="ECO:0007669"/>
    <property type="project" value="InterPro"/>
</dbReference>
<proteinExistence type="predicted"/>
<gene>
    <name evidence="2" type="ORF">K8I29_09145</name>
</gene>
<dbReference type="Pfam" id="PF01584">
    <property type="entry name" value="CheW"/>
    <property type="match status" value="1"/>
</dbReference>
<dbReference type="InterPro" id="IPR039315">
    <property type="entry name" value="CheW"/>
</dbReference>
<protein>
    <submittedName>
        <fullName evidence="2">Protein phosphatase CheZ</fullName>
        <ecNumber evidence="2">3.6.1.-</ecNumber>
    </submittedName>
</protein>
<dbReference type="PANTHER" id="PTHR22617:SF23">
    <property type="entry name" value="CHEMOTAXIS PROTEIN CHEW"/>
    <property type="match status" value="1"/>
</dbReference>
<reference evidence="2" key="2">
    <citation type="submission" date="2021-08" db="EMBL/GenBank/DDBJ databases">
        <authorList>
            <person name="Dalcin Martins P."/>
        </authorList>
    </citation>
    <scope>NUCLEOTIDE SEQUENCE</scope>
    <source>
        <strain evidence="2">MAG_39</strain>
    </source>
</reference>
<dbReference type="InterPro" id="IPR007439">
    <property type="entry name" value="Chemotax_Pase_CheZ"/>
</dbReference>
<dbReference type="EMBL" id="JAIOIV010000073">
    <property type="protein sequence ID" value="MBZ0156358.1"/>
    <property type="molecule type" value="Genomic_DNA"/>
</dbReference>
<comment type="caution">
    <text evidence="2">The sequence shown here is derived from an EMBL/GenBank/DDBJ whole genome shotgun (WGS) entry which is preliminary data.</text>
</comment>
<sequence length="398" mass="44514">MQYIGFTMNANEYTIPILKVQEIVNLPQLTKLPRVPDYIEGITNLRGRIIPVVNLKKLIGLYGGDSVGEKVIVVTSGRITFGVLVDGITGVISIDESEIEPPTDFNTSDIVSGVAKVNDKLIVLLETKKLIPMEDMSLFEDEIFEVKETDDDKVEVMRKIEGMGGEIMVKEVMDVKQFFEKKGLNVQDPRYAMFDEMITFMNAIASQDYERADAAIQNIMSKGQGDIQGELFKEVGKVTRKLHDSIRSFKEALDPKLRGLAEKEMPNAIDRLQFVIEKTEEAANKTMGIVEKYTLSMDDLASHIRNIKEPDASVSFLKNFKNSLEDDLTEILTTQSFQDLTGQTIKKVITLVGEIESELVKMITTFGVKIEQGAGSETMAAEKVSQEDVDDLLKDFGF</sequence>
<name>A0A953J4V0_9BACT</name>
<dbReference type="Gene3D" id="2.40.50.180">
    <property type="entry name" value="CheA-289, Domain 4"/>
    <property type="match status" value="1"/>
</dbReference>
<dbReference type="GO" id="GO:0007165">
    <property type="term" value="P:signal transduction"/>
    <property type="evidence" value="ECO:0007669"/>
    <property type="project" value="InterPro"/>
</dbReference>
<dbReference type="SMART" id="SM00260">
    <property type="entry name" value="CheW"/>
    <property type="match status" value="1"/>
</dbReference>
<dbReference type="Gene3D" id="1.10.287.500">
    <property type="entry name" value="Helix hairpin bin"/>
    <property type="match status" value="2"/>
</dbReference>
<accession>A0A953J4V0</accession>
<dbReference type="Gene3D" id="2.30.30.40">
    <property type="entry name" value="SH3 Domains"/>
    <property type="match status" value="1"/>
</dbReference>
<dbReference type="PANTHER" id="PTHR22617">
    <property type="entry name" value="CHEMOTAXIS SENSOR HISTIDINE KINASE-RELATED"/>
    <property type="match status" value="1"/>
</dbReference>
<organism evidence="2 3">
    <name type="scientific">Candidatus Nitrobium versatile</name>
    <dbReference type="NCBI Taxonomy" id="2884831"/>
    <lineage>
        <taxon>Bacteria</taxon>
        <taxon>Pseudomonadati</taxon>
        <taxon>Nitrospirota</taxon>
        <taxon>Nitrospiria</taxon>
        <taxon>Nitrospirales</taxon>
        <taxon>Nitrospiraceae</taxon>
        <taxon>Candidatus Nitrobium</taxon>
    </lineage>
</organism>
<evidence type="ECO:0000313" key="3">
    <source>
        <dbReference type="Proteomes" id="UP000705867"/>
    </source>
</evidence>
<dbReference type="PROSITE" id="PS50851">
    <property type="entry name" value="CHEW"/>
    <property type="match status" value="1"/>
</dbReference>
<dbReference type="SUPFAM" id="SSF50341">
    <property type="entry name" value="CheW-like"/>
    <property type="match status" value="1"/>
</dbReference>
<evidence type="ECO:0000259" key="1">
    <source>
        <dbReference type="PROSITE" id="PS50851"/>
    </source>
</evidence>